<accession>A0A564XZW0</accession>
<evidence type="ECO:0000256" key="7">
    <source>
        <dbReference type="ARBA" id="ARBA00023018"/>
    </source>
</evidence>
<keyword evidence="4" id="KW-0597">Phosphoprotein</keyword>
<keyword evidence="6" id="KW-0524">Neurogenesis</keyword>
<feature type="compositionally biased region" description="Polar residues" evidence="13">
    <location>
        <begin position="633"/>
        <end position="647"/>
    </location>
</feature>
<evidence type="ECO:0000256" key="8">
    <source>
        <dbReference type="ARBA" id="ARBA00023054"/>
    </source>
</evidence>
<dbReference type="SMART" id="SM00228">
    <property type="entry name" value="PDZ"/>
    <property type="match status" value="1"/>
</dbReference>
<evidence type="ECO:0000256" key="1">
    <source>
        <dbReference type="ARBA" id="ARBA00004245"/>
    </source>
</evidence>
<evidence type="ECO:0000256" key="9">
    <source>
        <dbReference type="ARBA" id="ARBA00023203"/>
    </source>
</evidence>
<organism evidence="15 16">
    <name type="scientific">Hymenolepis diminuta</name>
    <name type="common">Rat tapeworm</name>
    <dbReference type="NCBI Taxonomy" id="6216"/>
    <lineage>
        <taxon>Eukaryota</taxon>
        <taxon>Metazoa</taxon>
        <taxon>Spiralia</taxon>
        <taxon>Lophotrochozoa</taxon>
        <taxon>Platyhelminthes</taxon>
        <taxon>Cestoda</taxon>
        <taxon>Eucestoda</taxon>
        <taxon>Cyclophyllidea</taxon>
        <taxon>Hymenolepididae</taxon>
        <taxon>Hymenolepis</taxon>
    </lineage>
</organism>
<dbReference type="PROSITE" id="PS50106">
    <property type="entry name" value="PDZ"/>
    <property type="match status" value="1"/>
</dbReference>
<evidence type="ECO:0000256" key="2">
    <source>
        <dbReference type="ARBA" id="ARBA00022473"/>
    </source>
</evidence>
<dbReference type="Proteomes" id="UP000321570">
    <property type="component" value="Unassembled WGS sequence"/>
</dbReference>
<proteinExistence type="predicted"/>
<dbReference type="Gene3D" id="2.30.42.10">
    <property type="match status" value="1"/>
</dbReference>
<feature type="compositionally biased region" description="Polar residues" evidence="13">
    <location>
        <begin position="349"/>
        <end position="367"/>
    </location>
</feature>
<dbReference type="GO" id="GO:0007015">
    <property type="term" value="P:actin filament organization"/>
    <property type="evidence" value="ECO:0007669"/>
    <property type="project" value="TreeGrafter"/>
</dbReference>
<evidence type="ECO:0000313" key="15">
    <source>
        <dbReference type="EMBL" id="VUZ40551.1"/>
    </source>
</evidence>
<keyword evidence="2" id="KW-0217">Developmental protein</keyword>
<feature type="region of interest" description="Disordered" evidence="13">
    <location>
        <begin position="146"/>
        <end position="166"/>
    </location>
</feature>
<feature type="region of interest" description="Disordered" evidence="13">
    <location>
        <begin position="900"/>
        <end position="969"/>
    </location>
</feature>
<dbReference type="GO" id="GO:0015629">
    <property type="term" value="C:actin cytoskeleton"/>
    <property type="evidence" value="ECO:0007669"/>
    <property type="project" value="TreeGrafter"/>
</dbReference>
<keyword evidence="7" id="KW-0770">Synapse</keyword>
<dbReference type="InterPro" id="IPR043446">
    <property type="entry name" value="Neurabin-like"/>
</dbReference>
<feature type="compositionally biased region" description="Low complexity" evidence="13">
    <location>
        <begin position="648"/>
        <end position="663"/>
    </location>
</feature>
<evidence type="ECO:0000256" key="12">
    <source>
        <dbReference type="SAM" id="Coils"/>
    </source>
</evidence>
<feature type="region of interest" description="Disordered" evidence="13">
    <location>
        <begin position="57"/>
        <end position="76"/>
    </location>
</feature>
<gene>
    <name evidence="15" type="ORF">WMSIL1_LOCUS1474</name>
</gene>
<name>A0A564XZW0_HYMDI</name>
<dbReference type="InterPro" id="IPR040645">
    <property type="entry name" value="Neurabin-1/2_PDZ"/>
</dbReference>
<dbReference type="GO" id="GO:0019722">
    <property type="term" value="P:calcium-mediated signaling"/>
    <property type="evidence" value="ECO:0007669"/>
    <property type="project" value="TreeGrafter"/>
</dbReference>
<evidence type="ECO:0000313" key="16">
    <source>
        <dbReference type="Proteomes" id="UP000321570"/>
    </source>
</evidence>
<feature type="region of interest" description="Disordered" evidence="13">
    <location>
        <begin position="179"/>
        <end position="217"/>
    </location>
</feature>
<dbReference type="GO" id="GO:0031175">
    <property type="term" value="P:neuron projection development"/>
    <property type="evidence" value="ECO:0007669"/>
    <property type="project" value="TreeGrafter"/>
</dbReference>
<keyword evidence="3" id="KW-0963">Cytoplasm</keyword>
<evidence type="ECO:0000256" key="3">
    <source>
        <dbReference type="ARBA" id="ARBA00022490"/>
    </source>
</evidence>
<feature type="region of interest" description="Disordered" evidence="13">
    <location>
        <begin position="780"/>
        <end position="819"/>
    </location>
</feature>
<keyword evidence="10" id="KW-0206">Cytoskeleton</keyword>
<feature type="compositionally biased region" description="Acidic residues" evidence="13">
    <location>
        <begin position="900"/>
        <end position="913"/>
    </location>
</feature>
<dbReference type="InterPro" id="IPR001478">
    <property type="entry name" value="PDZ"/>
</dbReference>
<evidence type="ECO:0000256" key="10">
    <source>
        <dbReference type="ARBA" id="ARBA00023212"/>
    </source>
</evidence>
<dbReference type="GO" id="GO:0014069">
    <property type="term" value="C:postsynaptic density"/>
    <property type="evidence" value="ECO:0007669"/>
    <property type="project" value="TreeGrafter"/>
</dbReference>
<keyword evidence="16" id="KW-1185">Reference proteome</keyword>
<feature type="region of interest" description="Disordered" evidence="13">
    <location>
        <begin position="584"/>
        <end position="671"/>
    </location>
</feature>
<evidence type="ECO:0000259" key="14">
    <source>
        <dbReference type="PROSITE" id="PS50106"/>
    </source>
</evidence>
<reference evidence="15 16" key="1">
    <citation type="submission" date="2019-07" db="EMBL/GenBank/DDBJ databases">
        <authorList>
            <person name="Jastrzebski P J."/>
            <person name="Paukszto L."/>
            <person name="Jastrzebski P J."/>
        </authorList>
    </citation>
    <scope>NUCLEOTIDE SEQUENCE [LARGE SCALE GENOMIC DNA]</scope>
    <source>
        <strain evidence="15 16">WMS-il1</strain>
    </source>
</reference>
<dbReference type="GO" id="GO:0051015">
    <property type="term" value="F:actin filament binding"/>
    <property type="evidence" value="ECO:0007669"/>
    <property type="project" value="TreeGrafter"/>
</dbReference>
<dbReference type="AlphaFoldDB" id="A0A564XZW0"/>
<keyword evidence="8 12" id="KW-0175">Coiled coil</keyword>
<dbReference type="Pfam" id="PF17817">
    <property type="entry name" value="PDZ_5"/>
    <property type="match status" value="1"/>
</dbReference>
<dbReference type="EMBL" id="CABIJS010000033">
    <property type="protein sequence ID" value="VUZ40551.1"/>
    <property type="molecule type" value="Genomic_DNA"/>
</dbReference>
<dbReference type="SUPFAM" id="SSF50156">
    <property type="entry name" value="PDZ domain-like"/>
    <property type="match status" value="1"/>
</dbReference>
<feature type="domain" description="PDZ" evidence="14">
    <location>
        <begin position="414"/>
        <end position="502"/>
    </location>
</feature>
<feature type="compositionally biased region" description="Acidic residues" evidence="13">
    <location>
        <begin position="584"/>
        <end position="594"/>
    </location>
</feature>
<feature type="region of interest" description="Disordered" evidence="13">
    <location>
        <begin position="234"/>
        <end position="285"/>
    </location>
</feature>
<dbReference type="GO" id="GO:0005737">
    <property type="term" value="C:cytoplasm"/>
    <property type="evidence" value="ECO:0007669"/>
    <property type="project" value="TreeGrafter"/>
</dbReference>
<dbReference type="Pfam" id="PF00595">
    <property type="entry name" value="PDZ"/>
    <property type="match status" value="1"/>
</dbReference>
<feature type="compositionally biased region" description="Polar residues" evidence="13">
    <location>
        <begin position="951"/>
        <end position="969"/>
    </location>
</feature>
<protein>
    <recommendedName>
        <fullName evidence="14">PDZ domain-containing protein</fullName>
    </recommendedName>
</protein>
<keyword evidence="5" id="KW-0221">Differentiation</keyword>
<sequence length="969" mass="105408">MTKPSSAEVILKPASAARYDSLEIPGLLKHGRVSLMRELFQCGKPLPIEDLCGEDGVNQSTDLTPERPPPCKINSRTPSFLSDLKGESAVQRRLQNAINESNGDADDEDIPSVKDFAASLVKELNSNSSKTQSPSNGINKTMISRQIQSSPPPIPARPKTCPPLRFNSPLAQEEKVQITNGPMEPTNGEMAKTSPGSSEVSGPTTGSQDLSKEVDKTVSSTECEVVKSLNTEELVADPAAVEEEYISNEEERESECSDESEQGEDDEREEESSAEDTADWDPIDVDTDKSTIERFSLPSHLHPVAVNDAGVYLLDDGHFFYQTDGIKPLSDSQKTPSSPQKEENCTPEEFNSNIEGSPSPSKKQRSVNFSTEPITVFSTHSVTAYRRRNETIDPLIASAEYELEKRLEDLDLFEVELNKGNNGLGISILGMGMTFVNGIEKLGIFVKAITPGGAADVDGRMRVYDQLVEVDGQNLVGVSQNFAATVLRNTAGTVHFVVGREKSDTQNSIVALLEADGQMTSSTSSAGASSDVNEGNIEAASRALNISNNDNGEALRKLLEDASLAAAKANLSDDEDINIECDDEEEYNDIDVDDGLSTSDEAFLNTPTSTNATETEEEDKTLRQSTDDVDGSGRNTSVKNTPSSSSFDTGLMSSSSLGDTSSSHHGRHNHPGQVILTVLQGMESGERKESSEEDLGLGLLSENDRARLKCAIPRSVIPLVFCLARDLIASEAQIKRLRSRVRRLGQRLTDQEAAADEAIERLCLRCHNLETRLAEAQSAMSGSTSGLDGCNVGGNDLSPAHTPTPENGGRGRLSPVMEQGEDTEETECEEMVTNGIKSEDINSGDLQAKYFSLIELYEAALKREESLKLDLETLRQMSQSKKSLVDVECQTDKTPELEYDSLTDERDYGEEDGWQTVVRRQPRNGSLPSPVMTDERSIAAPPLRPHPDPVPQTSCQSPSLEMLTMEQQQ</sequence>
<keyword evidence="9" id="KW-0009">Actin-binding</keyword>
<dbReference type="FunFam" id="2.30.42.10:FF:000010">
    <property type="entry name" value="Neurabin-1 isoform 1"/>
    <property type="match status" value="1"/>
</dbReference>
<feature type="compositionally biased region" description="Polar residues" evidence="13">
    <location>
        <begin position="596"/>
        <end position="613"/>
    </location>
</feature>
<evidence type="ECO:0000256" key="6">
    <source>
        <dbReference type="ARBA" id="ARBA00022902"/>
    </source>
</evidence>
<dbReference type="PANTHER" id="PTHR16154">
    <property type="entry name" value="NEURABIN"/>
    <property type="match status" value="1"/>
</dbReference>
<evidence type="ECO:0000256" key="4">
    <source>
        <dbReference type="ARBA" id="ARBA00022553"/>
    </source>
</evidence>
<feature type="compositionally biased region" description="Polar residues" evidence="13">
    <location>
        <begin position="194"/>
        <end position="209"/>
    </location>
</feature>
<dbReference type="GO" id="GO:0030425">
    <property type="term" value="C:dendrite"/>
    <property type="evidence" value="ECO:0007669"/>
    <property type="project" value="TreeGrafter"/>
</dbReference>
<feature type="region of interest" description="Disordered" evidence="13">
    <location>
        <begin position="325"/>
        <end position="367"/>
    </location>
</feature>
<comment type="subcellular location">
    <subcellularLocation>
        <location evidence="1">Cytoplasm</location>
        <location evidence="1">Cytoskeleton</location>
    </subcellularLocation>
    <subcellularLocation>
        <location evidence="11">Synapse</location>
    </subcellularLocation>
</comment>
<dbReference type="PANTHER" id="PTHR16154:SF6">
    <property type="entry name" value="SPINOPHILIN, ISOFORM J"/>
    <property type="match status" value="1"/>
</dbReference>
<evidence type="ECO:0000256" key="11">
    <source>
        <dbReference type="ARBA" id="ARBA00034103"/>
    </source>
</evidence>
<feature type="coiled-coil region" evidence="12">
    <location>
        <begin position="727"/>
        <end position="779"/>
    </location>
</feature>
<dbReference type="InterPro" id="IPR036034">
    <property type="entry name" value="PDZ_sf"/>
</dbReference>
<evidence type="ECO:0000256" key="5">
    <source>
        <dbReference type="ARBA" id="ARBA00022782"/>
    </source>
</evidence>
<feature type="compositionally biased region" description="Acidic residues" evidence="13">
    <location>
        <begin position="240"/>
        <end position="285"/>
    </location>
</feature>
<feature type="compositionally biased region" description="Polar residues" evidence="13">
    <location>
        <begin position="330"/>
        <end position="339"/>
    </location>
</feature>
<evidence type="ECO:0000256" key="13">
    <source>
        <dbReference type="SAM" id="MobiDB-lite"/>
    </source>
</evidence>